<evidence type="ECO:0000256" key="7">
    <source>
        <dbReference type="ARBA" id="ARBA00023136"/>
    </source>
</evidence>
<accession>A7SU73</accession>
<dbReference type="PIRSF" id="PIRSF016104">
    <property type="entry name" value="GPI2"/>
    <property type="match status" value="1"/>
</dbReference>
<feature type="transmembrane region" description="Helical" evidence="8">
    <location>
        <begin position="73"/>
        <end position="93"/>
    </location>
</feature>
<dbReference type="GO" id="GO:0006506">
    <property type="term" value="P:GPI anchor biosynthetic process"/>
    <property type="evidence" value="ECO:0007669"/>
    <property type="project" value="UniProtKB-UniPathway"/>
</dbReference>
<reference evidence="9 10" key="1">
    <citation type="journal article" date="2007" name="Science">
        <title>Sea anemone genome reveals ancestral eumetazoan gene repertoire and genomic organization.</title>
        <authorList>
            <person name="Putnam N.H."/>
            <person name="Srivastava M."/>
            <person name="Hellsten U."/>
            <person name="Dirks B."/>
            <person name="Chapman J."/>
            <person name="Salamov A."/>
            <person name="Terry A."/>
            <person name="Shapiro H."/>
            <person name="Lindquist E."/>
            <person name="Kapitonov V.V."/>
            <person name="Jurka J."/>
            <person name="Genikhovich G."/>
            <person name="Grigoriev I.V."/>
            <person name="Lucas S.M."/>
            <person name="Steele R.E."/>
            <person name="Finnerty J.R."/>
            <person name="Technau U."/>
            <person name="Martindale M.Q."/>
            <person name="Rokhsar D.S."/>
        </authorList>
    </citation>
    <scope>NUCLEOTIDE SEQUENCE [LARGE SCALE GENOMIC DNA]</scope>
    <source>
        <strain evidence="10">CH2 X CH6</strain>
    </source>
</reference>
<dbReference type="GO" id="GO:0000506">
    <property type="term" value="C:glycosylphosphatidylinositol-N-acetylglucosaminyltransferase (GPI-GnT) complex"/>
    <property type="evidence" value="ECO:0000318"/>
    <property type="project" value="GO_Central"/>
</dbReference>
<dbReference type="PANTHER" id="PTHR12982:SF0">
    <property type="entry name" value="PHOSPHATIDYLINOSITOL N-ACETYLGLUCOSAMINYLTRANSFERASE SUBUNIT C"/>
    <property type="match status" value="1"/>
</dbReference>
<proteinExistence type="inferred from homology"/>
<comment type="subcellular location">
    <subcellularLocation>
        <location evidence="1">Membrane</location>
        <topology evidence="1">Multi-pass membrane protein</topology>
    </subcellularLocation>
</comment>
<evidence type="ECO:0000256" key="8">
    <source>
        <dbReference type="SAM" id="Phobius"/>
    </source>
</evidence>
<feature type="transmembrane region" description="Helical" evidence="8">
    <location>
        <begin position="243"/>
        <end position="263"/>
    </location>
</feature>
<evidence type="ECO:0000256" key="5">
    <source>
        <dbReference type="ARBA" id="ARBA00022692"/>
    </source>
</evidence>
<dbReference type="Proteomes" id="UP000001593">
    <property type="component" value="Unassembled WGS sequence"/>
</dbReference>
<dbReference type="eggNOG" id="KOG3059">
    <property type="taxonomic scope" value="Eukaryota"/>
</dbReference>
<evidence type="ECO:0000256" key="2">
    <source>
        <dbReference type="ARBA" id="ARBA00004687"/>
    </source>
</evidence>
<evidence type="ECO:0008006" key="11">
    <source>
        <dbReference type="Google" id="ProtNLM"/>
    </source>
</evidence>
<evidence type="ECO:0000256" key="4">
    <source>
        <dbReference type="ARBA" id="ARBA00022502"/>
    </source>
</evidence>
<keyword evidence="10" id="KW-1185">Reference proteome</keyword>
<dbReference type="UniPathway" id="UPA00196"/>
<dbReference type="Pfam" id="PF06432">
    <property type="entry name" value="GPI2"/>
    <property type="match status" value="1"/>
</dbReference>
<gene>
    <name evidence="9" type="ORF">NEMVEDRAFT_v1g174365</name>
</gene>
<keyword evidence="6 8" id="KW-1133">Transmembrane helix</keyword>
<evidence type="ECO:0000256" key="3">
    <source>
        <dbReference type="ARBA" id="ARBA00008321"/>
    </source>
</evidence>
<dbReference type="PANTHER" id="PTHR12982">
    <property type="entry name" value="PHOSPHATIDYLINOSITOL GLYCAN, CLASS C"/>
    <property type="match status" value="1"/>
</dbReference>
<evidence type="ECO:0000256" key="1">
    <source>
        <dbReference type="ARBA" id="ARBA00004141"/>
    </source>
</evidence>
<name>A7SU73_NEMVE</name>
<organism evidence="9 10">
    <name type="scientific">Nematostella vectensis</name>
    <name type="common">Starlet sea anemone</name>
    <dbReference type="NCBI Taxonomy" id="45351"/>
    <lineage>
        <taxon>Eukaryota</taxon>
        <taxon>Metazoa</taxon>
        <taxon>Cnidaria</taxon>
        <taxon>Anthozoa</taxon>
        <taxon>Hexacorallia</taxon>
        <taxon>Actiniaria</taxon>
        <taxon>Edwardsiidae</taxon>
        <taxon>Nematostella</taxon>
    </lineage>
</organism>
<keyword evidence="7 8" id="KW-0472">Membrane</keyword>
<dbReference type="InterPro" id="IPR009450">
    <property type="entry name" value="Plno_GlcNAc_GPI2"/>
</dbReference>
<feature type="transmembrane region" description="Helical" evidence="8">
    <location>
        <begin position="113"/>
        <end position="130"/>
    </location>
</feature>
<dbReference type="EMBL" id="DS469808">
    <property type="protein sequence ID" value="EDO32752.1"/>
    <property type="molecule type" value="Genomic_DNA"/>
</dbReference>
<feature type="transmembrane region" description="Helical" evidence="8">
    <location>
        <begin position="189"/>
        <end position="206"/>
    </location>
</feature>
<dbReference type="OMA" id="STSYHAF"/>
<dbReference type="HOGENOM" id="CLU_024002_2_0_1"/>
<feature type="transmembrane region" description="Helical" evidence="8">
    <location>
        <begin position="218"/>
        <end position="237"/>
    </location>
</feature>
<evidence type="ECO:0000313" key="10">
    <source>
        <dbReference type="Proteomes" id="UP000001593"/>
    </source>
</evidence>
<dbReference type="PhylomeDB" id="A7SU73"/>
<comment type="similarity">
    <text evidence="3">Belongs to the PIGC family.</text>
</comment>
<evidence type="ECO:0000256" key="6">
    <source>
        <dbReference type="ARBA" id="ARBA00022989"/>
    </source>
</evidence>
<sequence length="283" mass="31877">MKKRRPWRKVLYEDQDYPDNHVDKSFLEEMKKNLHTRTYKLRDVIWESGVVSQQISSVCIFASLFVYMEQDNLSPSTLLMISSALTLSGYLLYDLMDHGEAREKSGRTRMDDVKSMLLVLGCVLFFSPVLKNLTDTISTDTIYAMTAVMLGMNLLFHDYGTSAAIVSNSASLNSATFASVCLASRLPTAWHAFVTVIFAMQLFALLPALRQQIKAKLGLLHVLFTCCMVGVSAFLLYPLSLLMASLFVMIILDVTLLCPLWLVKLQDLKNNIHGPWDEAVITE</sequence>
<dbReference type="FunCoup" id="A7SU73">
    <property type="interactions" value="506"/>
</dbReference>
<protein>
    <recommendedName>
        <fullName evidence="11">Phosphatidylinositol N-acetylglucosaminyltransferase subunit C</fullName>
    </recommendedName>
</protein>
<keyword evidence="5 8" id="KW-0812">Transmembrane</keyword>
<comment type="pathway">
    <text evidence="2">Glycolipid biosynthesis; glycosylphosphatidylinositol-anchor biosynthesis.</text>
</comment>
<dbReference type="STRING" id="45351.A7SU73"/>
<dbReference type="AlphaFoldDB" id="A7SU73"/>
<keyword evidence="4" id="KW-0337">GPI-anchor biosynthesis</keyword>
<evidence type="ECO:0000313" key="9">
    <source>
        <dbReference type="EMBL" id="EDO32752.1"/>
    </source>
</evidence>
<dbReference type="InParanoid" id="A7SU73"/>
<feature type="transmembrane region" description="Helical" evidence="8">
    <location>
        <begin position="44"/>
        <end position="67"/>
    </location>
</feature>
<dbReference type="KEGG" id="nve:5503907"/>
<dbReference type="OrthoDB" id="196709at2759"/>